<accession>A0A2V3U326</accession>
<dbReference type="EMBL" id="QJJK01000008">
    <property type="protein sequence ID" value="PXW56440.1"/>
    <property type="molecule type" value="Genomic_DNA"/>
</dbReference>
<gene>
    <name evidence="1" type="ORF">C7450_108190</name>
</gene>
<proteinExistence type="predicted"/>
<dbReference type="InterPro" id="IPR011660">
    <property type="entry name" value="VapB-like"/>
</dbReference>
<dbReference type="Pfam" id="PF07704">
    <property type="entry name" value="PSK_trans_fac"/>
    <property type="match status" value="1"/>
</dbReference>
<dbReference type="Proteomes" id="UP000248021">
    <property type="component" value="Unassembled WGS sequence"/>
</dbReference>
<protein>
    <submittedName>
        <fullName evidence="1">Antitoxin VapB</fullName>
    </submittedName>
</protein>
<dbReference type="OrthoDB" id="9814421at2"/>
<reference evidence="1 2" key="1">
    <citation type="submission" date="2018-05" db="EMBL/GenBank/DDBJ databases">
        <title>Genomic Encyclopedia of Type Strains, Phase IV (KMG-IV): sequencing the most valuable type-strain genomes for metagenomic binning, comparative biology and taxonomic classification.</title>
        <authorList>
            <person name="Goeker M."/>
        </authorList>
    </citation>
    <scope>NUCLEOTIDE SEQUENCE [LARGE SCALE GENOMIC DNA]</scope>
    <source>
        <strain evidence="1 2">DSM 6462</strain>
    </source>
</reference>
<comment type="caution">
    <text evidence="1">The sequence shown here is derived from an EMBL/GenBank/DDBJ whole genome shotgun (WGS) entry which is preliminary data.</text>
</comment>
<organism evidence="1 2">
    <name type="scientific">Chelatococcus asaccharovorans</name>
    <dbReference type="NCBI Taxonomy" id="28210"/>
    <lineage>
        <taxon>Bacteria</taxon>
        <taxon>Pseudomonadati</taxon>
        <taxon>Pseudomonadota</taxon>
        <taxon>Alphaproteobacteria</taxon>
        <taxon>Hyphomicrobiales</taxon>
        <taxon>Chelatococcaceae</taxon>
        <taxon>Chelatococcus</taxon>
    </lineage>
</organism>
<dbReference type="RefSeq" id="WP_110376181.1">
    <property type="nucleotide sequence ID" value="NZ_CAKNFM010000006.1"/>
</dbReference>
<evidence type="ECO:0000313" key="2">
    <source>
        <dbReference type="Proteomes" id="UP000248021"/>
    </source>
</evidence>
<name>A0A2V3U326_9HYPH</name>
<dbReference type="AlphaFoldDB" id="A0A2V3U326"/>
<evidence type="ECO:0000313" key="1">
    <source>
        <dbReference type="EMBL" id="PXW56440.1"/>
    </source>
</evidence>
<keyword evidence="2" id="KW-1185">Reference proteome</keyword>
<sequence length="93" mass="10715">MALNIKSAETERLAREVAALTGDTITEAVRKGLLLLQEEARAAREAEIERKMQAIREIQERVRKLGPIPKITKRDFDELWGEVDEDDDADRRR</sequence>